<dbReference type="PANTHER" id="PTHR43229:SF2">
    <property type="entry name" value="NODULATION PROTEIN J"/>
    <property type="match status" value="1"/>
</dbReference>
<evidence type="ECO:0000256" key="2">
    <source>
        <dbReference type="ARBA" id="ARBA00022692"/>
    </source>
</evidence>
<keyword evidence="5" id="KW-0813">Transport</keyword>
<feature type="transmembrane region" description="Helical" evidence="5">
    <location>
        <begin position="202"/>
        <end position="224"/>
    </location>
</feature>
<gene>
    <name evidence="7" type="ORF">KQI42_19455</name>
</gene>
<keyword evidence="2 5" id="KW-0812">Transmembrane</keyword>
<dbReference type="PANTHER" id="PTHR43229">
    <property type="entry name" value="NODULATION PROTEIN J"/>
    <property type="match status" value="1"/>
</dbReference>
<dbReference type="Pfam" id="PF01061">
    <property type="entry name" value="ABC2_membrane"/>
    <property type="match status" value="1"/>
</dbReference>
<feature type="domain" description="ABC transmembrane type-2" evidence="6">
    <location>
        <begin position="29"/>
        <end position="265"/>
    </location>
</feature>
<dbReference type="EMBL" id="JAHLPM010000027">
    <property type="protein sequence ID" value="MBU5440174.1"/>
    <property type="molecule type" value="Genomic_DNA"/>
</dbReference>
<dbReference type="PIRSF" id="PIRSF006648">
    <property type="entry name" value="DrrB"/>
    <property type="match status" value="1"/>
</dbReference>
<keyword evidence="3 5" id="KW-1133">Transmembrane helix</keyword>
<name>A0ABS6EB66_9FIRM</name>
<evidence type="ECO:0000256" key="1">
    <source>
        <dbReference type="ARBA" id="ARBA00004141"/>
    </source>
</evidence>
<sequence length="278" mass="30967">MAFKNLRIYLSAISAIIKKDIKIFFAYPINAVFRIIEPIMWITPVYFLSKSFQINGENIGFGQYSGTTDYMAFLVIGTVVSSFVSSVLWGMGFSLKEEKDSGVIESNWLTPIPLWVQLIGRSIFSLIITTINSLTVALLIWTFFGFNINNNIIHAIITLIPLLIALYGLGFGIASLVLITSNANQIIDITNFSLNILCGQDFPITVLPRVITAISLAIPLTYGYDAIRGLLLGTNTLFPIKTELLILTIFMIIGIFLGRYILKKVERHCKTIGNIGFH</sequence>
<evidence type="ECO:0000259" key="6">
    <source>
        <dbReference type="PROSITE" id="PS51012"/>
    </source>
</evidence>
<dbReference type="RefSeq" id="WP_216522192.1">
    <property type="nucleotide sequence ID" value="NZ_JAHLPM010000027.1"/>
</dbReference>
<organism evidence="7 8">
    <name type="scientific">Tissierella simiarum</name>
    <dbReference type="NCBI Taxonomy" id="2841534"/>
    <lineage>
        <taxon>Bacteria</taxon>
        <taxon>Bacillati</taxon>
        <taxon>Bacillota</taxon>
        <taxon>Tissierellia</taxon>
        <taxon>Tissierellales</taxon>
        <taxon>Tissierellaceae</taxon>
        <taxon>Tissierella</taxon>
    </lineage>
</organism>
<dbReference type="InterPro" id="IPR000412">
    <property type="entry name" value="ABC_2_transport"/>
</dbReference>
<evidence type="ECO:0000256" key="5">
    <source>
        <dbReference type="RuleBase" id="RU361157"/>
    </source>
</evidence>
<reference evidence="7 8" key="1">
    <citation type="submission" date="2021-06" db="EMBL/GenBank/DDBJ databases">
        <authorList>
            <person name="Sun Q."/>
            <person name="Li D."/>
        </authorList>
    </citation>
    <scope>NUCLEOTIDE SEQUENCE [LARGE SCALE GENOMIC DNA]</scope>
    <source>
        <strain evidence="7 8">MSJ-40</strain>
    </source>
</reference>
<comment type="subcellular location">
    <subcellularLocation>
        <location evidence="5">Cell membrane</location>
        <topology evidence="5">Multi-pass membrane protein</topology>
    </subcellularLocation>
    <subcellularLocation>
        <location evidence="1">Membrane</location>
        <topology evidence="1">Multi-pass membrane protein</topology>
    </subcellularLocation>
</comment>
<feature type="transmembrane region" description="Helical" evidence="5">
    <location>
        <begin position="70"/>
        <end position="91"/>
    </location>
</feature>
<feature type="transmembrane region" description="Helical" evidence="5">
    <location>
        <begin position="21"/>
        <end position="42"/>
    </location>
</feature>
<dbReference type="Proteomes" id="UP000749471">
    <property type="component" value="Unassembled WGS sequence"/>
</dbReference>
<feature type="transmembrane region" description="Helical" evidence="5">
    <location>
        <begin position="244"/>
        <end position="262"/>
    </location>
</feature>
<evidence type="ECO:0000313" key="7">
    <source>
        <dbReference type="EMBL" id="MBU5440174.1"/>
    </source>
</evidence>
<evidence type="ECO:0000256" key="3">
    <source>
        <dbReference type="ARBA" id="ARBA00022989"/>
    </source>
</evidence>
<keyword evidence="5" id="KW-1003">Cell membrane</keyword>
<evidence type="ECO:0000313" key="8">
    <source>
        <dbReference type="Proteomes" id="UP000749471"/>
    </source>
</evidence>
<keyword evidence="8" id="KW-1185">Reference proteome</keyword>
<feature type="transmembrane region" description="Helical" evidence="5">
    <location>
        <begin position="123"/>
        <end position="146"/>
    </location>
</feature>
<proteinExistence type="inferred from homology"/>
<comment type="similarity">
    <text evidence="5">Belongs to the ABC-2 integral membrane protein family.</text>
</comment>
<protein>
    <recommendedName>
        <fullName evidence="5">Transport permease protein</fullName>
    </recommendedName>
</protein>
<comment type="caution">
    <text evidence="7">The sequence shown here is derived from an EMBL/GenBank/DDBJ whole genome shotgun (WGS) entry which is preliminary data.</text>
</comment>
<dbReference type="InterPro" id="IPR047817">
    <property type="entry name" value="ABC2_TM_bact-type"/>
</dbReference>
<feature type="transmembrane region" description="Helical" evidence="5">
    <location>
        <begin position="152"/>
        <end position="181"/>
    </location>
</feature>
<dbReference type="InterPro" id="IPR013525">
    <property type="entry name" value="ABC2_TM"/>
</dbReference>
<dbReference type="InterPro" id="IPR051784">
    <property type="entry name" value="Nod_factor_ABC_transporter"/>
</dbReference>
<accession>A0ABS6EB66</accession>
<evidence type="ECO:0000256" key="4">
    <source>
        <dbReference type="ARBA" id="ARBA00023136"/>
    </source>
</evidence>
<keyword evidence="4 5" id="KW-0472">Membrane</keyword>
<dbReference type="PROSITE" id="PS51012">
    <property type="entry name" value="ABC_TM2"/>
    <property type="match status" value="1"/>
</dbReference>